<organism evidence="2 3">
    <name type="scientific">Tegillarca granosa</name>
    <name type="common">Malaysian cockle</name>
    <name type="synonym">Anadara granosa</name>
    <dbReference type="NCBI Taxonomy" id="220873"/>
    <lineage>
        <taxon>Eukaryota</taxon>
        <taxon>Metazoa</taxon>
        <taxon>Spiralia</taxon>
        <taxon>Lophotrochozoa</taxon>
        <taxon>Mollusca</taxon>
        <taxon>Bivalvia</taxon>
        <taxon>Autobranchia</taxon>
        <taxon>Pteriomorphia</taxon>
        <taxon>Arcoida</taxon>
        <taxon>Arcoidea</taxon>
        <taxon>Arcidae</taxon>
        <taxon>Tegillarca</taxon>
    </lineage>
</organism>
<feature type="compositionally biased region" description="Low complexity" evidence="1">
    <location>
        <begin position="77"/>
        <end position="107"/>
    </location>
</feature>
<evidence type="ECO:0000313" key="3">
    <source>
        <dbReference type="Proteomes" id="UP001217089"/>
    </source>
</evidence>
<dbReference type="EMBL" id="JARBDR010000903">
    <property type="protein sequence ID" value="KAJ8304094.1"/>
    <property type="molecule type" value="Genomic_DNA"/>
</dbReference>
<evidence type="ECO:0000256" key="1">
    <source>
        <dbReference type="SAM" id="MobiDB-lite"/>
    </source>
</evidence>
<dbReference type="Proteomes" id="UP001217089">
    <property type="component" value="Unassembled WGS sequence"/>
</dbReference>
<reference evidence="2 3" key="1">
    <citation type="submission" date="2022-12" db="EMBL/GenBank/DDBJ databases">
        <title>Chromosome-level genome of Tegillarca granosa.</title>
        <authorList>
            <person name="Kim J."/>
        </authorList>
    </citation>
    <scope>NUCLEOTIDE SEQUENCE [LARGE SCALE GENOMIC DNA]</scope>
    <source>
        <strain evidence="2">Teg-2019</strain>
        <tissue evidence="2">Adductor muscle</tissue>
    </source>
</reference>
<keyword evidence="3" id="KW-1185">Reference proteome</keyword>
<sequence length="173" mass="19326">MNNAQQDGEIYSLTTPVKRVKKLYVDNDDLEVPRRTRNRWKKKRESEMEALFSQSTYTYSSQEADLGSCEQPTVLQSPSSMDLSGESLSSSCSNNSLSDSSDAEFSSGTDILSDTDTSSDTEFFSDTELSSSSEGHGTETNSKETNSAFFLANEFESLKIISCFRRHNHNFCL</sequence>
<proteinExistence type="predicted"/>
<evidence type="ECO:0000313" key="2">
    <source>
        <dbReference type="EMBL" id="KAJ8304094.1"/>
    </source>
</evidence>
<comment type="caution">
    <text evidence="2">The sequence shown here is derived from an EMBL/GenBank/DDBJ whole genome shotgun (WGS) entry which is preliminary data.</text>
</comment>
<feature type="region of interest" description="Disordered" evidence="1">
    <location>
        <begin position="62"/>
        <end position="143"/>
    </location>
</feature>
<accession>A0ABQ9EH93</accession>
<gene>
    <name evidence="2" type="ORF">KUTeg_017677</name>
</gene>
<name>A0ABQ9EH93_TEGGR</name>
<protein>
    <submittedName>
        <fullName evidence="2">Uncharacterized protein</fullName>
    </submittedName>
</protein>
<feature type="compositionally biased region" description="Polar residues" evidence="1">
    <location>
        <begin position="129"/>
        <end position="143"/>
    </location>
</feature>